<keyword evidence="15" id="KW-0233">DNA recombination</keyword>
<feature type="region of interest" description="Disordered" evidence="16">
    <location>
        <begin position="232"/>
        <end position="262"/>
    </location>
</feature>
<evidence type="ECO:0000259" key="18">
    <source>
        <dbReference type="Pfam" id="PF17917"/>
    </source>
</evidence>
<dbReference type="Pfam" id="PF08284">
    <property type="entry name" value="RVP_2"/>
    <property type="match status" value="1"/>
</dbReference>
<feature type="region of interest" description="Disordered" evidence="16">
    <location>
        <begin position="174"/>
        <end position="217"/>
    </location>
</feature>
<dbReference type="InterPro" id="IPR043502">
    <property type="entry name" value="DNA/RNA_pol_sf"/>
</dbReference>
<dbReference type="EMBL" id="BKCJ010007877">
    <property type="protein sequence ID" value="GEU79464.1"/>
    <property type="molecule type" value="Genomic_DNA"/>
</dbReference>
<dbReference type="InterPro" id="IPR000477">
    <property type="entry name" value="RT_dom"/>
</dbReference>
<dbReference type="CDD" id="cd09274">
    <property type="entry name" value="RNase_HI_RT_Ty3"/>
    <property type="match status" value="1"/>
</dbReference>
<keyword evidence="4" id="KW-0548">Nucleotidyltransferase</keyword>
<evidence type="ECO:0000256" key="16">
    <source>
        <dbReference type="SAM" id="MobiDB-lite"/>
    </source>
</evidence>
<organism evidence="21">
    <name type="scientific">Tanacetum cinerariifolium</name>
    <name type="common">Dalmatian daisy</name>
    <name type="synonym">Chrysanthemum cinerariifolium</name>
    <dbReference type="NCBI Taxonomy" id="118510"/>
    <lineage>
        <taxon>Eukaryota</taxon>
        <taxon>Viridiplantae</taxon>
        <taxon>Streptophyta</taxon>
        <taxon>Embryophyta</taxon>
        <taxon>Tracheophyta</taxon>
        <taxon>Spermatophyta</taxon>
        <taxon>Magnoliopsida</taxon>
        <taxon>eudicotyledons</taxon>
        <taxon>Gunneridae</taxon>
        <taxon>Pentapetalae</taxon>
        <taxon>asterids</taxon>
        <taxon>campanulids</taxon>
        <taxon>Asterales</taxon>
        <taxon>Asteraceae</taxon>
        <taxon>Asteroideae</taxon>
        <taxon>Anthemideae</taxon>
        <taxon>Anthemidinae</taxon>
        <taxon>Tanacetum</taxon>
    </lineage>
</organism>
<dbReference type="GO" id="GO:0004190">
    <property type="term" value="F:aspartic-type endopeptidase activity"/>
    <property type="evidence" value="ECO:0007669"/>
    <property type="project" value="UniProtKB-KW"/>
</dbReference>
<dbReference type="GO" id="GO:0004519">
    <property type="term" value="F:endonuclease activity"/>
    <property type="evidence" value="ECO:0007669"/>
    <property type="project" value="UniProtKB-KW"/>
</dbReference>
<name>A0A6L2N4I3_TANCI</name>
<evidence type="ECO:0000259" key="17">
    <source>
        <dbReference type="Pfam" id="PF00078"/>
    </source>
</evidence>
<keyword evidence="10" id="KW-0460">Magnesium</keyword>
<feature type="compositionally biased region" description="Polar residues" evidence="16">
    <location>
        <begin position="199"/>
        <end position="217"/>
    </location>
</feature>
<dbReference type="InterPro" id="IPR041373">
    <property type="entry name" value="RT_RNaseH"/>
</dbReference>
<feature type="region of interest" description="Disordered" evidence="16">
    <location>
        <begin position="86"/>
        <end position="109"/>
    </location>
</feature>
<evidence type="ECO:0000256" key="12">
    <source>
        <dbReference type="ARBA" id="ARBA00022918"/>
    </source>
</evidence>
<evidence type="ECO:0000256" key="3">
    <source>
        <dbReference type="ARBA" id="ARBA00022679"/>
    </source>
</evidence>
<sequence>MPPRMTTRSAGRLAATSRGGGTGGRVGRGGGRTGDRSGDQDDGKNKDQGSQVGGQGREVNDGVDEVLDFSTIISQQLHNLLPTNVAQVGGKSRGQGNGRNQNDDATNEHVQGDVRNVIENNDHRGCTFKEFLACNPKEYDGMMAVTKPNTIQKAVQIAGTLTVEALRNGSIKKNLEKRGNMGEPSKDRNIRDENKRTRTGNAFATTSNPVGRENTGTVPKCTTCSTYHPLGVEPSTRTEREPYKPSFSQNWGSESWEPREPSKRKGIHVESIEPIDLGFSYEIKIASGKLVEIDKVIKGCKLEIEGYVFDINLIPFGSRSFDVIIGIDWLFDHKAEIICHGKVVRIPLLDGKEIELSHRAVSVAKSLYRLAPFELVELSGQLKKLQDKEYFSKIDLRSEYHQLRVHDDDIPKTTFKTRYGLFKFRVMPFGLTNAPALLGHVINGDGIHVDPSKIKAVKNWEAPRTPYEVCLYLGLAGYYRRFIENFSKIAKPLTVLTQKKDFVVYYDAFELGLGCVLMHRGKVITYESKQLKTHGRNYTTYDLELGAVVFVLKIWRHHLYETKSVIYTDHKSLKHIFSQKELNMRQRRWIEIFSDYDYKIRYHLGKANVVADALSRKERVKPKRVRAMNMTLRSDGALYYLDRIWVPLKGDMRTLIIDEYHKLKYFVHPGADKMYYDLRDMYWWPRMIKDIVVYIKDRLKAARDSQKSYAEKRRKPLEFSVGDYVLLKVSPSKGVLRFRKKGKLAPRFVGPFEIIEKVGPVAYWLDLPEELNSFHDTFHVSNLKKCLADPTLQVRLDEI</sequence>
<feature type="domain" description="Reverse transcriptase RNase H-like" evidence="18">
    <location>
        <begin position="499"/>
        <end position="596"/>
    </location>
</feature>
<dbReference type="InterPro" id="IPR056924">
    <property type="entry name" value="SH3_Tf2-1"/>
</dbReference>
<dbReference type="GO" id="GO:0003887">
    <property type="term" value="F:DNA-directed DNA polymerase activity"/>
    <property type="evidence" value="ECO:0007669"/>
    <property type="project" value="UniProtKB-KW"/>
</dbReference>
<evidence type="ECO:0000256" key="4">
    <source>
        <dbReference type="ARBA" id="ARBA00022695"/>
    </source>
</evidence>
<dbReference type="GO" id="GO:0003677">
    <property type="term" value="F:DNA binding"/>
    <property type="evidence" value="ECO:0007669"/>
    <property type="project" value="UniProtKB-KW"/>
</dbReference>
<feature type="compositionally biased region" description="Basic and acidic residues" evidence="16">
    <location>
        <begin position="174"/>
        <end position="196"/>
    </location>
</feature>
<evidence type="ECO:0000259" key="20">
    <source>
        <dbReference type="Pfam" id="PF24626"/>
    </source>
</evidence>
<dbReference type="AlphaFoldDB" id="A0A6L2N4I3"/>
<dbReference type="InterPro" id="IPR021109">
    <property type="entry name" value="Peptidase_aspartic_dom_sf"/>
</dbReference>
<evidence type="ECO:0000256" key="6">
    <source>
        <dbReference type="ARBA" id="ARBA00022723"/>
    </source>
</evidence>
<dbReference type="EC" id="2.7.7.49" evidence="1"/>
<evidence type="ECO:0000256" key="10">
    <source>
        <dbReference type="ARBA" id="ARBA00022842"/>
    </source>
</evidence>
<dbReference type="InterPro" id="IPR050951">
    <property type="entry name" value="Retrovirus_Pol_polyprotein"/>
</dbReference>
<keyword evidence="5" id="KW-0540">Nuclease</keyword>
<keyword evidence="2" id="KW-0645">Protease</keyword>
<feature type="compositionally biased region" description="Basic and acidic residues" evidence="16">
    <location>
        <begin position="33"/>
        <end position="47"/>
    </location>
</feature>
<evidence type="ECO:0000256" key="11">
    <source>
        <dbReference type="ARBA" id="ARBA00022908"/>
    </source>
</evidence>
<feature type="domain" description="Integrase zinc-binding" evidence="19">
    <location>
        <begin position="651"/>
        <end position="696"/>
    </location>
</feature>
<feature type="compositionally biased region" description="Low complexity" evidence="16">
    <location>
        <begin position="1"/>
        <end position="17"/>
    </location>
</feature>
<dbReference type="GO" id="GO:0006508">
    <property type="term" value="P:proteolysis"/>
    <property type="evidence" value="ECO:0007669"/>
    <property type="project" value="UniProtKB-KW"/>
</dbReference>
<comment type="caution">
    <text evidence="21">The sequence shown here is derived from an EMBL/GenBank/DDBJ whole genome shotgun (WGS) entry which is preliminary data.</text>
</comment>
<protein>
    <recommendedName>
        <fullName evidence="1">RNA-directed DNA polymerase</fullName>
        <ecNumber evidence="1">2.7.7.49</ecNumber>
    </recommendedName>
</protein>
<keyword evidence="3" id="KW-0808">Transferase</keyword>
<feature type="region of interest" description="Disordered" evidence="16">
    <location>
        <begin position="1"/>
        <end position="60"/>
    </location>
</feature>
<evidence type="ECO:0000256" key="1">
    <source>
        <dbReference type="ARBA" id="ARBA00012493"/>
    </source>
</evidence>
<evidence type="ECO:0000256" key="15">
    <source>
        <dbReference type="ARBA" id="ARBA00023172"/>
    </source>
</evidence>
<dbReference type="Gene3D" id="1.10.340.70">
    <property type="match status" value="1"/>
</dbReference>
<feature type="domain" description="Tf2-1-like SH3-like" evidence="20">
    <location>
        <begin position="722"/>
        <end position="786"/>
    </location>
</feature>
<keyword evidence="8" id="KW-0255">Endonuclease</keyword>
<dbReference type="GO" id="GO:0006310">
    <property type="term" value="P:DNA recombination"/>
    <property type="evidence" value="ECO:0007669"/>
    <property type="project" value="UniProtKB-KW"/>
</dbReference>
<keyword evidence="9" id="KW-0378">Hydrolase</keyword>
<gene>
    <name evidence="21" type="ORF">Tci_051442</name>
</gene>
<keyword evidence="12" id="KW-0695">RNA-directed DNA polymerase</keyword>
<dbReference type="Gene3D" id="2.40.70.10">
    <property type="entry name" value="Acid Proteases"/>
    <property type="match status" value="1"/>
</dbReference>
<proteinExistence type="predicted"/>
<evidence type="ECO:0000259" key="19">
    <source>
        <dbReference type="Pfam" id="PF17921"/>
    </source>
</evidence>
<dbReference type="CDD" id="cd00303">
    <property type="entry name" value="retropepsin_like"/>
    <property type="match status" value="1"/>
</dbReference>
<evidence type="ECO:0000313" key="21">
    <source>
        <dbReference type="EMBL" id="GEU79464.1"/>
    </source>
</evidence>
<dbReference type="PANTHER" id="PTHR37984:SF5">
    <property type="entry name" value="PROTEIN NYNRIN-LIKE"/>
    <property type="match status" value="1"/>
</dbReference>
<dbReference type="Gene3D" id="3.30.70.270">
    <property type="match status" value="2"/>
</dbReference>
<evidence type="ECO:0000256" key="7">
    <source>
        <dbReference type="ARBA" id="ARBA00022750"/>
    </source>
</evidence>
<evidence type="ECO:0000256" key="5">
    <source>
        <dbReference type="ARBA" id="ARBA00022722"/>
    </source>
</evidence>
<dbReference type="Pfam" id="PF00078">
    <property type="entry name" value="RVT_1"/>
    <property type="match status" value="1"/>
</dbReference>
<evidence type="ECO:0000256" key="8">
    <source>
        <dbReference type="ARBA" id="ARBA00022759"/>
    </source>
</evidence>
<evidence type="ECO:0000256" key="14">
    <source>
        <dbReference type="ARBA" id="ARBA00023125"/>
    </source>
</evidence>
<dbReference type="PANTHER" id="PTHR37984">
    <property type="entry name" value="PROTEIN CBG26694"/>
    <property type="match status" value="1"/>
</dbReference>
<evidence type="ECO:0000256" key="9">
    <source>
        <dbReference type="ARBA" id="ARBA00022801"/>
    </source>
</evidence>
<keyword evidence="14" id="KW-0238">DNA-binding</keyword>
<reference evidence="21" key="1">
    <citation type="journal article" date="2019" name="Sci. Rep.">
        <title>Draft genome of Tanacetum cinerariifolium, the natural source of mosquito coil.</title>
        <authorList>
            <person name="Yamashiro T."/>
            <person name="Shiraishi A."/>
            <person name="Satake H."/>
            <person name="Nakayama K."/>
        </authorList>
    </citation>
    <scope>NUCLEOTIDE SEQUENCE</scope>
</reference>
<evidence type="ECO:0000256" key="13">
    <source>
        <dbReference type="ARBA" id="ARBA00022932"/>
    </source>
</evidence>
<dbReference type="InterPro" id="IPR041588">
    <property type="entry name" value="Integrase_H2C2"/>
</dbReference>
<keyword evidence="13" id="KW-0239">DNA-directed DNA polymerase</keyword>
<keyword evidence="7" id="KW-0064">Aspartyl protease</keyword>
<feature type="compositionally biased region" description="Gly residues" evidence="16">
    <location>
        <begin position="18"/>
        <end position="32"/>
    </location>
</feature>
<dbReference type="SUPFAM" id="SSF56672">
    <property type="entry name" value="DNA/RNA polymerases"/>
    <property type="match status" value="1"/>
</dbReference>
<dbReference type="Pfam" id="PF24626">
    <property type="entry name" value="SH3_Tf2-1"/>
    <property type="match status" value="1"/>
</dbReference>
<accession>A0A6L2N4I3</accession>
<dbReference type="GO" id="GO:0046872">
    <property type="term" value="F:metal ion binding"/>
    <property type="evidence" value="ECO:0007669"/>
    <property type="project" value="UniProtKB-KW"/>
</dbReference>
<evidence type="ECO:0000256" key="2">
    <source>
        <dbReference type="ARBA" id="ARBA00022670"/>
    </source>
</evidence>
<dbReference type="GO" id="GO:0003964">
    <property type="term" value="F:RNA-directed DNA polymerase activity"/>
    <property type="evidence" value="ECO:0007669"/>
    <property type="project" value="UniProtKB-KW"/>
</dbReference>
<dbReference type="GO" id="GO:0015074">
    <property type="term" value="P:DNA integration"/>
    <property type="evidence" value="ECO:0007669"/>
    <property type="project" value="UniProtKB-KW"/>
</dbReference>
<dbReference type="Gene3D" id="3.10.10.10">
    <property type="entry name" value="HIV Type 1 Reverse Transcriptase, subunit A, domain 1"/>
    <property type="match status" value="1"/>
</dbReference>
<dbReference type="InterPro" id="IPR043128">
    <property type="entry name" value="Rev_trsase/Diguanyl_cyclase"/>
</dbReference>
<dbReference type="Pfam" id="PF17921">
    <property type="entry name" value="Integrase_H2C2"/>
    <property type="match status" value="1"/>
</dbReference>
<keyword evidence="11" id="KW-0229">DNA integration</keyword>
<dbReference type="Pfam" id="PF17917">
    <property type="entry name" value="RT_RNaseH"/>
    <property type="match status" value="1"/>
</dbReference>
<keyword evidence="6" id="KW-0479">Metal-binding</keyword>
<feature type="domain" description="Reverse transcriptase" evidence="17">
    <location>
        <begin position="368"/>
        <end position="442"/>
    </location>
</feature>